<protein>
    <submittedName>
        <fullName evidence="1">Uncharacterized protein</fullName>
    </submittedName>
</protein>
<accession>A0ABQ7M0W6</accession>
<dbReference type="EMBL" id="JADBGQ010000006">
    <property type="protein sequence ID" value="KAG5392462.1"/>
    <property type="molecule type" value="Genomic_DNA"/>
</dbReference>
<sequence length="62" mass="6959">CYAKEVIKKGESCPKGSLSLSLELHILYLLEILKKGKFFLNLGKEKDCKTPLSSRQVSLGYI</sequence>
<gene>
    <name evidence="1" type="primary">A06p014780.1_BraROA</name>
    <name evidence="1" type="ORF">IGI04_022425</name>
</gene>
<feature type="non-terminal residue" evidence="1">
    <location>
        <position position="1"/>
    </location>
</feature>
<organism evidence="1 2">
    <name type="scientific">Brassica rapa subsp. trilocularis</name>
    <dbReference type="NCBI Taxonomy" id="1813537"/>
    <lineage>
        <taxon>Eukaryota</taxon>
        <taxon>Viridiplantae</taxon>
        <taxon>Streptophyta</taxon>
        <taxon>Embryophyta</taxon>
        <taxon>Tracheophyta</taxon>
        <taxon>Spermatophyta</taxon>
        <taxon>Magnoliopsida</taxon>
        <taxon>eudicotyledons</taxon>
        <taxon>Gunneridae</taxon>
        <taxon>Pentapetalae</taxon>
        <taxon>rosids</taxon>
        <taxon>malvids</taxon>
        <taxon>Brassicales</taxon>
        <taxon>Brassicaceae</taxon>
        <taxon>Brassiceae</taxon>
        <taxon>Brassica</taxon>
    </lineage>
</organism>
<proteinExistence type="predicted"/>
<evidence type="ECO:0000313" key="2">
    <source>
        <dbReference type="Proteomes" id="UP000823674"/>
    </source>
</evidence>
<evidence type="ECO:0000313" key="1">
    <source>
        <dbReference type="EMBL" id="KAG5392462.1"/>
    </source>
</evidence>
<dbReference type="Proteomes" id="UP000823674">
    <property type="component" value="Chromosome A06"/>
</dbReference>
<name>A0ABQ7M0W6_BRACM</name>
<comment type="caution">
    <text evidence="1">The sequence shown here is derived from an EMBL/GenBank/DDBJ whole genome shotgun (WGS) entry which is preliminary data.</text>
</comment>
<reference evidence="1 2" key="1">
    <citation type="submission" date="2021-03" db="EMBL/GenBank/DDBJ databases">
        <authorList>
            <person name="King G.J."/>
            <person name="Bancroft I."/>
            <person name="Baten A."/>
            <person name="Bloomfield J."/>
            <person name="Borpatragohain P."/>
            <person name="He Z."/>
            <person name="Irish N."/>
            <person name="Irwin J."/>
            <person name="Liu K."/>
            <person name="Mauleon R.P."/>
            <person name="Moore J."/>
            <person name="Morris R."/>
            <person name="Ostergaard L."/>
            <person name="Wang B."/>
            <person name="Wells R."/>
        </authorList>
    </citation>
    <scope>NUCLEOTIDE SEQUENCE [LARGE SCALE GENOMIC DNA]</scope>
    <source>
        <strain evidence="1">R-o-18</strain>
        <tissue evidence="1">Leaf</tissue>
    </source>
</reference>
<keyword evidence="2" id="KW-1185">Reference proteome</keyword>